<feature type="transmembrane region" description="Helical" evidence="6">
    <location>
        <begin position="230"/>
        <end position="257"/>
    </location>
</feature>
<dbReference type="InterPro" id="IPR052536">
    <property type="entry name" value="ABC-4_Integral_Memb_Prot"/>
</dbReference>
<dbReference type="PATRIC" id="fig|49338.4.peg.720"/>
<comment type="similarity">
    <text evidence="6">Belongs to the ABC-4 integral membrane protein family.</text>
</comment>
<feature type="transmembrane region" description="Helical" evidence="6">
    <location>
        <begin position="55"/>
        <end position="78"/>
    </location>
</feature>
<dbReference type="RefSeq" id="WP_208925265.1">
    <property type="nucleotide sequence ID" value="NZ_LK996017.1"/>
</dbReference>
<keyword evidence="3 6" id="KW-0812">Transmembrane</keyword>
<feature type="transmembrane region" description="Helical" evidence="6">
    <location>
        <begin position="542"/>
        <end position="569"/>
    </location>
</feature>
<keyword evidence="4 6" id="KW-1133">Transmembrane helix</keyword>
<evidence type="ECO:0000256" key="6">
    <source>
        <dbReference type="PIRNR" id="PIRNR018968"/>
    </source>
</evidence>
<feature type="transmembrane region" description="Helical" evidence="6">
    <location>
        <begin position="159"/>
        <end position="178"/>
    </location>
</feature>
<protein>
    <submittedName>
        <fullName evidence="8">Efflux ABC transporter, permease protein</fullName>
    </submittedName>
</protein>
<accession>A0A098AVH5</accession>
<feature type="domain" description="ABC3 transporter permease C-terminal" evidence="7">
    <location>
        <begin position="67"/>
        <end position="172"/>
    </location>
</feature>
<evidence type="ECO:0000256" key="1">
    <source>
        <dbReference type="ARBA" id="ARBA00004651"/>
    </source>
</evidence>
<evidence type="ECO:0000256" key="5">
    <source>
        <dbReference type="ARBA" id="ARBA00023136"/>
    </source>
</evidence>
<evidence type="ECO:0000256" key="3">
    <source>
        <dbReference type="ARBA" id="ARBA00022692"/>
    </source>
</evidence>
<evidence type="ECO:0000313" key="8">
    <source>
        <dbReference type="EMBL" id="CDX00559.1"/>
    </source>
</evidence>
<keyword evidence="5 6" id="KW-0472">Membrane</keyword>
<dbReference type="PIRSF" id="PIRSF018968">
    <property type="entry name" value="ABC_permease_BceB"/>
    <property type="match status" value="1"/>
</dbReference>
<proteinExistence type="inferred from homology"/>
<dbReference type="GO" id="GO:0055085">
    <property type="term" value="P:transmembrane transport"/>
    <property type="evidence" value="ECO:0007669"/>
    <property type="project" value="UniProtKB-UniRule"/>
</dbReference>
<comment type="subcellular location">
    <subcellularLocation>
        <location evidence="1 6">Cell membrane</location>
        <topology evidence="1 6">Multi-pass membrane protein</topology>
    </subcellularLocation>
</comment>
<evidence type="ECO:0000256" key="4">
    <source>
        <dbReference type="ARBA" id="ARBA00022989"/>
    </source>
</evidence>
<evidence type="ECO:0000256" key="2">
    <source>
        <dbReference type="ARBA" id="ARBA00022475"/>
    </source>
</evidence>
<dbReference type="GO" id="GO:0005886">
    <property type="term" value="C:plasma membrane"/>
    <property type="evidence" value="ECO:0007669"/>
    <property type="project" value="UniProtKB-SubCell"/>
</dbReference>
<dbReference type="PANTHER" id="PTHR46795">
    <property type="entry name" value="ABC TRANSPORTER PERMEASE-RELATED-RELATED"/>
    <property type="match status" value="1"/>
</dbReference>
<dbReference type="AlphaFoldDB" id="A0A098AVH5"/>
<feature type="transmembrane region" description="Helical" evidence="6">
    <location>
        <begin position="21"/>
        <end position="43"/>
    </location>
</feature>
<keyword evidence="2 6" id="KW-1003">Cell membrane</keyword>
<dbReference type="PANTHER" id="PTHR46795:SF3">
    <property type="entry name" value="ABC TRANSPORTER PERMEASE"/>
    <property type="match status" value="1"/>
</dbReference>
<dbReference type="EMBL" id="LK996017">
    <property type="protein sequence ID" value="CDX00559.1"/>
    <property type="molecule type" value="Genomic_DNA"/>
</dbReference>
<feature type="transmembrane region" description="Helical" evidence="6">
    <location>
        <begin position="603"/>
        <end position="625"/>
    </location>
</feature>
<sequence>MTGGLYLRLALTAMAKNRKLYLPYILTCMGMVMMFYIISFLAVNPAVGAMPGGGSLQAILTLGRGVMGVFSLIFLFYTNSFLIRKRKKEFGLYNILGMGKWNLARILTWESIVIGTVSVAGGLFCGVLFAKVAELSLAHVLKSTIQSGFSVDWPSLLEAALLFAAIFLLILLNGLRQIHVSKPVELLRSDTVGEKPPKANWALALPGVLILAGAYYLALSIQQPLAAMLWFFVAVVMVIIGTYLLFIAGSVVFCRLLQKNKRYYYKTSHFVSVSSMVYRMKRNGAGLASICILSTMVLVMLSTTVCLYIGAEDSLRSRYPRQVEVEIHSIEPAYTAALTGAVDKALEKRGLQPENSLSYRYLGVTGYLEGEQVSFKREQGQTLRNEDSANLRQLLIIPLEDYNRLTGAGETLGQNEILLYSSKGDYAYDRLGVEGAGTLEIKKTVPKFVDNGMDSMQAVSSFFIVVPELASLEAVFEKQKEIYGDRASSLYHYYGFDLNLAEEVQIALREDIGESVSRMQLEDPQFPAASIHSVAQERADFYALYGGLLFLGVLLGIVFILGAVLIMYYKQISEGYEDQARFDIMQKVGMTRREIRKSINSQVLTVFFLPLAAAGVHITFAFPMISKLMALFSLTNISLLAAVTVGCYLVFTLFYVLVYVFTSRAYYSIVSGGVEH</sequence>
<feature type="transmembrane region" description="Helical" evidence="6">
    <location>
        <begin position="199"/>
        <end position="218"/>
    </location>
</feature>
<keyword evidence="6" id="KW-0813">Transport</keyword>
<dbReference type="InterPro" id="IPR027022">
    <property type="entry name" value="ABC_permease_BceB-typ"/>
</dbReference>
<organism evidence="8">
    <name type="scientific">Desulfitobacterium hafniense</name>
    <name type="common">Desulfitobacterium frappieri</name>
    <dbReference type="NCBI Taxonomy" id="49338"/>
    <lineage>
        <taxon>Bacteria</taxon>
        <taxon>Bacillati</taxon>
        <taxon>Bacillota</taxon>
        <taxon>Clostridia</taxon>
        <taxon>Eubacteriales</taxon>
        <taxon>Desulfitobacteriaceae</taxon>
        <taxon>Desulfitobacterium</taxon>
    </lineage>
</organism>
<reference evidence="8" key="1">
    <citation type="submission" date="2014-07" db="EMBL/GenBank/DDBJ databases">
        <authorList>
            <person name="Hornung V.Bastian."/>
        </authorList>
    </citation>
    <scope>NUCLEOTIDE SEQUENCE</scope>
    <source>
        <strain evidence="8">PCE-S</strain>
    </source>
</reference>
<dbReference type="Pfam" id="PF02687">
    <property type="entry name" value="FtsX"/>
    <property type="match status" value="2"/>
</dbReference>
<feature type="transmembrane region" description="Helical" evidence="6">
    <location>
        <begin position="637"/>
        <end position="661"/>
    </location>
</feature>
<feature type="transmembrane region" description="Helical" evidence="6">
    <location>
        <begin position="106"/>
        <end position="130"/>
    </location>
</feature>
<name>A0A098AVH5_DESHA</name>
<gene>
    <name evidence="8" type="ORF">DPCES_0672</name>
</gene>
<feature type="transmembrane region" description="Helical" evidence="6">
    <location>
        <begin position="285"/>
        <end position="311"/>
    </location>
</feature>
<feature type="domain" description="ABC3 transporter permease C-terminal" evidence="7">
    <location>
        <begin position="554"/>
        <end position="667"/>
    </location>
</feature>
<dbReference type="InterPro" id="IPR003838">
    <property type="entry name" value="ABC3_permease_C"/>
</dbReference>
<evidence type="ECO:0000259" key="7">
    <source>
        <dbReference type="Pfam" id="PF02687"/>
    </source>
</evidence>